<evidence type="ECO:0000256" key="4">
    <source>
        <dbReference type="ARBA" id="ARBA00022827"/>
    </source>
</evidence>
<dbReference type="InterPro" id="IPR009075">
    <property type="entry name" value="AcylCo_DH/oxidase_C"/>
</dbReference>
<dbReference type="GO" id="GO:0033539">
    <property type="term" value="P:fatty acid beta-oxidation using acyl-CoA dehydrogenase"/>
    <property type="evidence" value="ECO:0007669"/>
    <property type="project" value="TreeGrafter"/>
</dbReference>
<evidence type="ECO:0000256" key="3">
    <source>
        <dbReference type="ARBA" id="ARBA00022630"/>
    </source>
</evidence>
<dbReference type="EC" id="1.3.8.11" evidence="6"/>
<protein>
    <recommendedName>
        <fullName evidence="7">Cyclohexane-1-carbonyl-CoA dehydrogenase</fullName>
        <ecNumber evidence="6">1.3.8.11</ecNumber>
    </recommendedName>
</protein>
<dbReference type="Pfam" id="PF00441">
    <property type="entry name" value="Acyl-CoA_dh_1"/>
    <property type="match status" value="1"/>
</dbReference>
<dbReference type="CDD" id="cd01158">
    <property type="entry name" value="SCAD_SBCAD"/>
    <property type="match status" value="1"/>
</dbReference>
<dbReference type="FunFam" id="2.40.110.10:FF:000009">
    <property type="entry name" value="Acyl-CoA dehydrogenase"/>
    <property type="match status" value="1"/>
</dbReference>
<evidence type="ECO:0000256" key="5">
    <source>
        <dbReference type="ARBA" id="ARBA00023002"/>
    </source>
</evidence>
<comment type="cofactor">
    <cofactor evidence="1 8">
        <name>FAD</name>
        <dbReference type="ChEBI" id="CHEBI:57692"/>
    </cofactor>
</comment>
<dbReference type="InterPro" id="IPR006091">
    <property type="entry name" value="Acyl-CoA_Oxase/DH_mid-dom"/>
</dbReference>
<dbReference type="Pfam" id="PF02771">
    <property type="entry name" value="Acyl-CoA_dh_N"/>
    <property type="match status" value="1"/>
</dbReference>
<accession>A0A0F6W2U8</accession>
<feature type="domain" description="Acyl-CoA dehydrogenase/oxidase N-terminal" evidence="11">
    <location>
        <begin position="71"/>
        <end position="183"/>
    </location>
</feature>
<dbReference type="GO" id="GO:0050660">
    <property type="term" value="F:flavin adenine dinucleotide binding"/>
    <property type="evidence" value="ECO:0007669"/>
    <property type="project" value="InterPro"/>
</dbReference>
<dbReference type="InterPro" id="IPR009100">
    <property type="entry name" value="AcylCoA_DH/oxidase_NM_dom_sf"/>
</dbReference>
<dbReference type="InterPro" id="IPR013786">
    <property type="entry name" value="AcylCoA_DH/ox_N"/>
</dbReference>
<evidence type="ECO:0000313" key="13">
    <source>
        <dbReference type="Proteomes" id="UP000034883"/>
    </source>
</evidence>
<dbReference type="InterPro" id="IPR036250">
    <property type="entry name" value="AcylCo_DH-like_C"/>
</dbReference>
<keyword evidence="13" id="KW-1185">Reference proteome</keyword>
<dbReference type="GO" id="GO:0046359">
    <property type="term" value="P:butyrate catabolic process"/>
    <property type="evidence" value="ECO:0007669"/>
    <property type="project" value="TreeGrafter"/>
</dbReference>
<gene>
    <name evidence="12" type="ORF">DB32_003026</name>
</gene>
<dbReference type="InterPro" id="IPR046373">
    <property type="entry name" value="Acyl-CoA_Oxase/DH_mid-dom_sf"/>
</dbReference>
<evidence type="ECO:0000313" key="12">
    <source>
        <dbReference type="EMBL" id="AKF05877.1"/>
    </source>
</evidence>
<dbReference type="Gene3D" id="2.40.110.10">
    <property type="entry name" value="Butyryl-CoA Dehydrogenase, subunit A, domain 2"/>
    <property type="match status" value="1"/>
</dbReference>
<sequence length="445" mass="48468">MVVVVVGRSRRGRPFTTTTTLTTTTTSRTWSRARHGGRGRRRLVGSRAALRHLAEIPARPLRSRPMQLELTEEQKMVLQLARDFATREVEPKARELDKEGRWPTELVARMAELGLMGVAIPEQYGGAGFDNVSYALAIEEISRACASTGVIMSVNNSLVCDPLYKFGSEAQKKEFLAPLASGKLLGCFGLTEPASGSDASHMETVAEDKGDHWIVNGAKNWITNGPAADVILLFAAHDRSLGARGTVSLIIPKGTPGFTLNPRDHKLGIHAAHSCTVFFENVKVPKAQMLGEPGMGFKIAMSTLDGGRIGIASQALGIARAAFEKAVEYSKVRKAFGEPIANKQAIQFMIADMATELDAARLLTHRAAWMKDQGVRHSQQSAMAKLFASEAATKIAHKAIQIHGGYGYSTEYDVERHYRDARITEIYEGTSEIQRIVIAANALKA</sequence>
<evidence type="ECO:0000256" key="2">
    <source>
        <dbReference type="ARBA" id="ARBA00009347"/>
    </source>
</evidence>
<dbReference type="Proteomes" id="UP000034883">
    <property type="component" value="Chromosome"/>
</dbReference>
<dbReference type="STRING" id="927083.DB32_003026"/>
<evidence type="ECO:0000256" key="8">
    <source>
        <dbReference type="RuleBase" id="RU362125"/>
    </source>
</evidence>
<dbReference type="SUPFAM" id="SSF47203">
    <property type="entry name" value="Acyl-CoA dehydrogenase C-terminal domain-like"/>
    <property type="match status" value="1"/>
</dbReference>
<evidence type="ECO:0000259" key="11">
    <source>
        <dbReference type="Pfam" id="PF02771"/>
    </source>
</evidence>
<dbReference type="FunFam" id="1.20.140.10:FF:000004">
    <property type="entry name" value="Acyl-CoA dehydrogenase FadE25"/>
    <property type="match status" value="1"/>
</dbReference>
<dbReference type="InterPro" id="IPR037069">
    <property type="entry name" value="AcylCoA_DH/ox_N_sf"/>
</dbReference>
<feature type="domain" description="Acyl-CoA dehydrogenase/oxidase C-terminal" evidence="9">
    <location>
        <begin position="294"/>
        <end position="442"/>
    </location>
</feature>
<dbReference type="AlphaFoldDB" id="A0A0F6W2U8"/>
<dbReference type="SUPFAM" id="SSF56645">
    <property type="entry name" value="Acyl-CoA dehydrogenase NM domain-like"/>
    <property type="match status" value="1"/>
</dbReference>
<comment type="similarity">
    <text evidence="2 8">Belongs to the acyl-CoA dehydrogenase family.</text>
</comment>
<dbReference type="FunFam" id="1.10.540.10:FF:000002">
    <property type="entry name" value="Acyl-CoA dehydrogenase FadE19"/>
    <property type="match status" value="1"/>
</dbReference>
<proteinExistence type="inferred from homology"/>
<dbReference type="KEGG" id="samy:DB32_003026"/>
<dbReference type="Gene3D" id="1.10.540.10">
    <property type="entry name" value="Acyl-CoA dehydrogenase/oxidase, N-terminal domain"/>
    <property type="match status" value="1"/>
</dbReference>
<evidence type="ECO:0000256" key="7">
    <source>
        <dbReference type="ARBA" id="ARBA00067292"/>
    </source>
</evidence>
<dbReference type="Pfam" id="PF02770">
    <property type="entry name" value="Acyl-CoA_dh_M"/>
    <property type="match status" value="1"/>
</dbReference>
<keyword evidence="3 8" id="KW-0285">Flavoprotein</keyword>
<dbReference type="GO" id="GO:0003995">
    <property type="term" value="F:acyl-CoA dehydrogenase activity"/>
    <property type="evidence" value="ECO:0007669"/>
    <property type="project" value="InterPro"/>
</dbReference>
<dbReference type="EMBL" id="CP011125">
    <property type="protein sequence ID" value="AKF05877.1"/>
    <property type="molecule type" value="Genomic_DNA"/>
</dbReference>
<keyword evidence="5 8" id="KW-0560">Oxidoreductase</keyword>
<dbReference type="PROSITE" id="PS00073">
    <property type="entry name" value="ACYL_COA_DH_2"/>
    <property type="match status" value="1"/>
</dbReference>
<dbReference type="Gene3D" id="1.20.140.10">
    <property type="entry name" value="Butyryl-CoA Dehydrogenase, subunit A, domain 3"/>
    <property type="match status" value="1"/>
</dbReference>
<name>A0A0F6W2U8_9BACT</name>
<evidence type="ECO:0000259" key="9">
    <source>
        <dbReference type="Pfam" id="PF00441"/>
    </source>
</evidence>
<dbReference type="PANTHER" id="PTHR43884:SF12">
    <property type="entry name" value="ISOVALERYL-COA DEHYDROGENASE, MITOCHONDRIAL-RELATED"/>
    <property type="match status" value="1"/>
</dbReference>
<evidence type="ECO:0000259" key="10">
    <source>
        <dbReference type="Pfam" id="PF02770"/>
    </source>
</evidence>
<feature type="domain" description="Acyl-CoA oxidase/dehydrogenase middle" evidence="10">
    <location>
        <begin position="187"/>
        <end position="282"/>
    </location>
</feature>
<evidence type="ECO:0000256" key="1">
    <source>
        <dbReference type="ARBA" id="ARBA00001974"/>
    </source>
</evidence>
<dbReference type="InterPro" id="IPR006089">
    <property type="entry name" value="Acyl-CoA_DH_CS"/>
</dbReference>
<evidence type="ECO:0000256" key="6">
    <source>
        <dbReference type="ARBA" id="ARBA00066361"/>
    </source>
</evidence>
<organism evidence="12 13">
    <name type="scientific">Sandaracinus amylolyticus</name>
    <dbReference type="NCBI Taxonomy" id="927083"/>
    <lineage>
        <taxon>Bacteria</taxon>
        <taxon>Pseudomonadati</taxon>
        <taxon>Myxococcota</taxon>
        <taxon>Polyangia</taxon>
        <taxon>Polyangiales</taxon>
        <taxon>Sandaracinaceae</taxon>
        <taxon>Sandaracinus</taxon>
    </lineage>
</organism>
<reference evidence="12 13" key="1">
    <citation type="submission" date="2015-03" db="EMBL/GenBank/DDBJ databases">
        <title>Genome assembly of Sandaracinus amylolyticus DSM 53668.</title>
        <authorList>
            <person name="Sharma G."/>
            <person name="Subramanian S."/>
        </authorList>
    </citation>
    <scope>NUCLEOTIDE SEQUENCE [LARGE SCALE GENOMIC DNA]</scope>
    <source>
        <strain evidence="12 13">DSM 53668</strain>
    </source>
</reference>
<keyword evidence="4 8" id="KW-0274">FAD</keyword>
<dbReference type="PANTHER" id="PTHR43884">
    <property type="entry name" value="ACYL-COA DEHYDROGENASE"/>
    <property type="match status" value="1"/>
</dbReference>